<comment type="caution">
    <text evidence="1">The sequence shown here is derived from an EMBL/GenBank/DDBJ whole genome shotgun (WGS) entry which is preliminary data.</text>
</comment>
<proteinExistence type="predicted"/>
<dbReference type="GO" id="GO:0016301">
    <property type="term" value="F:kinase activity"/>
    <property type="evidence" value="ECO:0007669"/>
    <property type="project" value="UniProtKB-KW"/>
</dbReference>
<keyword evidence="1" id="KW-0808">Transferase</keyword>
<reference evidence="1 2" key="1">
    <citation type="journal article" date="2022" name="Nat. Plants">
        <title>Genomes of leafy and leafless Platanthera orchids illuminate the evolution of mycoheterotrophy.</title>
        <authorList>
            <person name="Li M.H."/>
            <person name="Liu K.W."/>
            <person name="Li Z."/>
            <person name="Lu H.C."/>
            <person name="Ye Q.L."/>
            <person name="Zhang D."/>
            <person name="Wang J.Y."/>
            <person name="Li Y.F."/>
            <person name="Zhong Z.M."/>
            <person name="Liu X."/>
            <person name="Yu X."/>
            <person name="Liu D.K."/>
            <person name="Tu X.D."/>
            <person name="Liu B."/>
            <person name="Hao Y."/>
            <person name="Liao X.Y."/>
            <person name="Jiang Y.T."/>
            <person name="Sun W.H."/>
            <person name="Chen J."/>
            <person name="Chen Y.Q."/>
            <person name="Ai Y."/>
            <person name="Zhai J.W."/>
            <person name="Wu S.S."/>
            <person name="Zhou Z."/>
            <person name="Hsiao Y.Y."/>
            <person name="Wu W.L."/>
            <person name="Chen Y.Y."/>
            <person name="Lin Y.F."/>
            <person name="Hsu J.L."/>
            <person name="Li C.Y."/>
            <person name="Wang Z.W."/>
            <person name="Zhao X."/>
            <person name="Zhong W.Y."/>
            <person name="Ma X.K."/>
            <person name="Ma L."/>
            <person name="Huang J."/>
            <person name="Chen G.Z."/>
            <person name="Huang M.Z."/>
            <person name="Huang L."/>
            <person name="Peng D.H."/>
            <person name="Luo Y.B."/>
            <person name="Zou S.Q."/>
            <person name="Chen S.P."/>
            <person name="Lan S."/>
            <person name="Tsai W.C."/>
            <person name="Van de Peer Y."/>
            <person name="Liu Z.J."/>
        </authorList>
    </citation>
    <scope>NUCLEOTIDE SEQUENCE [LARGE SCALE GENOMIC DNA]</scope>
    <source>
        <strain evidence="1">Lor288</strain>
    </source>
</reference>
<organism evidence="1 2">
    <name type="scientific">Platanthera guangdongensis</name>
    <dbReference type="NCBI Taxonomy" id="2320717"/>
    <lineage>
        <taxon>Eukaryota</taxon>
        <taxon>Viridiplantae</taxon>
        <taxon>Streptophyta</taxon>
        <taxon>Embryophyta</taxon>
        <taxon>Tracheophyta</taxon>
        <taxon>Spermatophyta</taxon>
        <taxon>Magnoliopsida</taxon>
        <taxon>Liliopsida</taxon>
        <taxon>Asparagales</taxon>
        <taxon>Orchidaceae</taxon>
        <taxon>Orchidoideae</taxon>
        <taxon>Orchideae</taxon>
        <taxon>Orchidinae</taxon>
        <taxon>Platanthera</taxon>
    </lineage>
</organism>
<dbReference type="Proteomes" id="UP001412067">
    <property type="component" value="Unassembled WGS sequence"/>
</dbReference>
<accession>A0ABR2MP54</accession>
<evidence type="ECO:0000313" key="1">
    <source>
        <dbReference type="EMBL" id="KAK8965967.1"/>
    </source>
</evidence>
<evidence type="ECO:0000313" key="2">
    <source>
        <dbReference type="Proteomes" id="UP001412067"/>
    </source>
</evidence>
<keyword evidence="2" id="KW-1185">Reference proteome</keyword>
<name>A0ABR2MP54_9ASPA</name>
<protein>
    <submittedName>
        <fullName evidence="1">Serine/threonine-protein kinase SRK2G</fullName>
    </submittedName>
</protein>
<gene>
    <name evidence="1" type="primary">SRK2G</name>
    <name evidence="1" type="ORF">KSP40_PGU015895</name>
</gene>
<keyword evidence="1" id="KW-0418">Kinase</keyword>
<sequence>MAEGEGDVEIELTNPRMDGRCLLRTDEENVAREIINHPSLYHQNILRFKKVGARRLNGGSLKFFVD</sequence>
<dbReference type="EMBL" id="JBBWWR010000005">
    <property type="protein sequence ID" value="KAK8965967.1"/>
    <property type="molecule type" value="Genomic_DNA"/>
</dbReference>